<evidence type="ECO:0000313" key="1">
    <source>
        <dbReference type="EMBL" id="SFK98290.1"/>
    </source>
</evidence>
<dbReference type="STRING" id="1884381.SAMN05518846_1272"/>
<dbReference type="InterPro" id="IPR037175">
    <property type="entry name" value="KFase_sf"/>
</dbReference>
<dbReference type="Pfam" id="PF04199">
    <property type="entry name" value="Cyclase"/>
    <property type="match status" value="1"/>
</dbReference>
<dbReference type="GO" id="GO:0004061">
    <property type="term" value="F:arylformamidase activity"/>
    <property type="evidence" value="ECO:0007669"/>
    <property type="project" value="InterPro"/>
</dbReference>
<dbReference type="RefSeq" id="WP_258957965.1">
    <property type="nucleotide sequence ID" value="NZ_CP176856.1"/>
</dbReference>
<proteinExistence type="predicted"/>
<dbReference type="GeneID" id="301132847"/>
<dbReference type="Proteomes" id="UP000198915">
    <property type="component" value="Unassembled WGS sequence"/>
</dbReference>
<dbReference type="GO" id="GO:0019441">
    <property type="term" value="P:L-tryptophan catabolic process to kynurenine"/>
    <property type="evidence" value="ECO:0007669"/>
    <property type="project" value="InterPro"/>
</dbReference>
<dbReference type="SUPFAM" id="SSF102198">
    <property type="entry name" value="Putative cyclase"/>
    <property type="match status" value="1"/>
</dbReference>
<name>A0A1I4DZY1_9BACL</name>
<dbReference type="EMBL" id="FORT01000027">
    <property type="protein sequence ID" value="SFK98290.1"/>
    <property type="molecule type" value="Genomic_DNA"/>
</dbReference>
<dbReference type="InterPro" id="IPR007325">
    <property type="entry name" value="KFase/CYL"/>
</dbReference>
<sequence>METFFRGSKKVTLIDLSDCLSNKTSSFEPNAHKIDYLTHEQSLTVSNKLFGLEKEDWPEGHGWAAENVTLSTHSGTHVDAPYHYGPTSGGEAAKTIDQVPLQWCFGNGVVLNMTHKKAGESITDEDVLHELQRIEYEIKPYDIILIRTDTSKNFSQPGYDKMHAGLSRNATQLLVEKGVRLIGIDAWGLDRPFDVMTAEAKRGNREQLWESHFYGKEREYLQIERLANLELIPVPFGFTVIAFPVKIEGASAGWSRVVAVLEEG</sequence>
<reference evidence="2" key="1">
    <citation type="submission" date="2016-10" db="EMBL/GenBank/DDBJ databases">
        <authorList>
            <person name="Varghese N."/>
            <person name="Submissions S."/>
        </authorList>
    </citation>
    <scope>NUCLEOTIDE SEQUENCE [LARGE SCALE GENOMIC DNA]</scope>
    <source>
        <strain evidence="2">OK042</strain>
    </source>
</reference>
<dbReference type="PANTHER" id="PTHR31118:SF12">
    <property type="entry name" value="CYCLASE-LIKE PROTEIN 2"/>
    <property type="match status" value="1"/>
</dbReference>
<keyword evidence="2" id="KW-1185">Reference proteome</keyword>
<protein>
    <submittedName>
        <fullName evidence="1">Kynurenine formamidase</fullName>
    </submittedName>
</protein>
<evidence type="ECO:0000313" key="2">
    <source>
        <dbReference type="Proteomes" id="UP000198915"/>
    </source>
</evidence>
<organism evidence="1 2">
    <name type="scientific">Brevibacillus centrosporus</name>
    <dbReference type="NCBI Taxonomy" id="54910"/>
    <lineage>
        <taxon>Bacteria</taxon>
        <taxon>Bacillati</taxon>
        <taxon>Bacillota</taxon>
        <taxon>Bacilli</taxon>
        <taxon>Bacillales</taxon>
        <taxon>Paenibacillaceae</taxon>
        <taxon>Brevibacillus</taxon>
    </lineage>
</organism>
<dbReference type="AlphaFoldDB" id="A0A1I4DZY1"/>
<dbReference type="PANTHER" id="PTHR31118">
    <property type="entry name" value="CYCLASE-LIKE PROTEIN 2"/>
    <property type="match status" value="1"/>
</dbReference>
<gene>
    <name evidence="1" type="ORF">SAMN05518846_1272</name>
</gene>
<accession>A0A1I4DZY1</accession>
<dbReference type="Gene3D" id="3.50.30.50">
    <property type="entry name" value="Putative cyclase"/>
    <property type="match status" value="1"/>
</dbReference>